<organism evidence="7 8">
    <name type="scientific">Thiobaca trueperi</name>
    <dbReference type="NCBI Taxonomy" id="127458"/>
    <lineage>
        <taxon>Bacteria</taxon>
        <taxon>Pseudomonadati</taxon>
        <taxon>Pseudomonadota</taxon>
        <taxon>Gammaproteobacteria</taxon>
        <taxon>Chromatiales</taxon>
        <taxon>Chromatiaceae</taxon>
        <taxon>Thiobaca</taxon>
    </lineage>
</organism>
<name>A0A4R3NAX5_9GAMM</name>
<proteinExistence type="inferred from homology"/>
<dbReference type="Pfam" id="PF01385">
    <property type="entry name" value="OrfB_IS605"/>
    <property type="match status" value="1"/>
</dbReference>
<evidence type="ECO:0000313" key="8">
    <source>
        <dbReference type="Proteomes" id="UP000295717"/>
    </source>
</evidence>
<evidence type="ECO:0000313" key="7">
    <source>
        <dbReference type="EMBL" id="TCT24179.1"/>
    </source>
</evidence>
<dbReference type="InterPro" id="IPR001959">
    <property type="entry name" value="Transposase"/>
</dbReference>
<keyword evidence="3" id="KW-0238">DNA-binding</keyword>
<dbReference type="OrthoDB" id="5759973at2"/>
<evidence type="ECO:0000259" key="5">
    <source>
        <dbReference type="Pfam" id="PF01385"/>
    </source>
</evidence>
<evidence type="ECO:0000256" key="2">
    <source>
        <dbReference type="ARBA" id="ARBA00022578"/>
    </source>
</evidence>
<dbReference type="EMBL" id="SMAO01000001">
    <property type="protein sequence ID" value="TCT24179.1"/>
    <property type="molecule type" value="Genomic_DNA"/>
</dbReference>
<feature type="domain" description="Probable transposase IS891/IS1136/IS1341" evidence="5">
    <location>
        <begin position="164"/>
        <end position="253"/>
    </location>
</feature>
<feature type="domain" description="Cas12f1-like TNB" evidence="6">
    <location>
        <begin position="265"/>
        <end position="333"/>
    </location>
</feature>
<evidence type="ECO:0000259" key="6">
    <source>
        <dbReference type="Pfam" id="PF07282"/>
    </source>
</evidence>
<dbReference type="GO" id="GO:0003677">
    <property type="term" value="F:DNA binding"/>
    <property type="evidence" value="ECO:0007669"/>
    <property type="project" value="UniProtKB-KW"/>
</dbReference>
<dbReference type="AlphaFoldDB" id="A0A4R3NAX5"/>
<sequence length="351" mass="38935">MIQTQLKLRLNVTQETLLNGWLFMLTGVWNWAIRKIENDAKGEVYYSKQTFQNLLAGHGQKIGIPSHTLQGMLLMAHTAWSRCFKKLGGKPRLKGIRNKLNSIPFPDPLRTIEGNRVKLPGIGSLRFHQQDIPSGKIKCARLVKRASGWYLCLFIDAERAPIVSTGDGAIGIDPGFIDLLTLSDGEKVTHPRELQRSLERLGQAQRGINRKLTARLHERIKNQRKDRNHKLSLRLVQENAVIVFSKDNTQGMARTFGKSVASSAHAQLRAMLAYKSPTGGTQYLEVDSRYSTRICSACGCLSGPTGLAGLSVRKWVCSGCGTPHDRDQNAAINTLMAGVGTTLEWETRHAA</sequence>
<dbReference type="Proteomes" id="UP000295717">
    <property type="component" value="Unassembled WGS sequence"/>
</dbReference>
<gene>
    <name evidence="7" type="ORF">EDC35_101500</name>
</gene>
<evidence type="ECO:0000256" key="3">
    <source>
        <dbReference type="ARBA" id="ARBA00023125"/>
    </source>
</evidence>
<dbReference type="NCBIfam" id="NF040570">
    <property type="entry name" value="guided_TnpB"/>
    <property type="match status" value="1"/>
</dbReference>
<dbReference type="InterPro" id="IPR010095">
    <property type="entry name" value="Cas12f1-like_TNB"/>
</dbReference>
<dbReference type="GO" id="GO:0006310">
    <property type="term" value="P:DNA recombination"/>
    <property type="evidence" value="ECO:0007669"/>
    <property type="project" value="UniProtKB-KW"/>
</dbReference>
<accession>A0A4R3NAX5</accession>
<dbReference type="GO" id="GO:0032196">
    <property type="term" value="P:transposition"/>
    <property type="evidence" value="ECO:0007669"/>
    <property type="project" value="UniProtKB-KW"/>
</dbReference>
<reference evidence="7 8" key="1">
    <citation type="submission" date="2019-03" db="EMBL/GenBank/DDBJ databases">
        <title>Genomic Encyclopedia of Type Strains, Phase IV (KMG-IV): sequencing the most valuable type-strain genomes for metagenomic binning, comparative biology and taxonomic classification.</title>
        <authorList>
            <person name="Goeker M."/>
        </authorList>
    </citation>
    <scope>NUCLEOTIDE SEQUENCE [LARGE SCALE GENOMIC DNA]</scope>
    <source>
        <strain evidence="7 8">DSM 13587</strain>
    </source>
</reference>
<keyword evidence="2" id="KW-0815">Transposition</keyword>
<evidence type="ECO:0000256" key="1">
    <source>
        <dbReference type="ARBA" id="ARBA00008761"/>
    </source>
</evidence>
<keyword evidence="8" id="KW-1185">Reference proteome</keyword>
<comment type="similarity">
    <text evidence="1">In the C-terminal section; belongs to the transposase 35 family.</text>
</comment>
<dbReference type="Pfam" id="PF07282">
    <property type="entry name" value="Cas12f1-like_TNB"/>
    <property type="match status" value="1"/>
</dbReference>
<protein>
    <submittedName>
        <fullName evidence="7">Transposase</fullName>
    </submittedName>
</protein>
<keyword evidence="4" id="KW-0233">DNA recombination</keyword>
<dbReference type="RefSeq" id="WP_132975375.1">
    <property type="nucleotide sequence ID" value="NZ_SMAO01000001.1"/>
</dbReference>
<comment type="caution">
    <text evidence="7">The sequence shown here is derived from an EMBL/GenBank/DDBJ whole genome shotgun (WGS) entry which is preliminary data.</text>
</comment>
<evidence type="ECO:0000256" key="4">
    <source>
        <dbReference type="ARBA" id="ARBA00023172"/>
    </source>
</evidence>